<feature type="non-terminal residue" evidence="1">
    <location>
        <position position="92"/>
    </location>
</feature>
<evidence type="ECO:0000313" key="2">
    <source>
        <dbReference type="Proteomes" id="UP000221918"/>
    </source>
</evidence>
<reference evidence="1 2" key="1">
    <citation type="submission" date="2017-09" db="EMBL/GenBank/DDBJ databases">
        <title>Large-scale bioinformatics analysis of Bacillus genomes uncovers conserved roles of natural products in bacterial physiology.</title>
        <authorList>
            <consortium name="Agbiome Team Llc"/>
            <person name="Bleich R.M."/>
            <person name="Grubbs K.J."/>
            <person name="Santa Maria K.C."/>
            <person name="Allen S.E."/>
            <person name="Farag S."/>
            <person name="Shank E.A."/>
            <person name="Bowers A."/>
        </authorList>
    </citation>
    <scope>NUCLEOTIDE SEQUENCE [LARGE SCALE GENOMIC DNA]</scope>
    <source>
        <strain evidence="1 2">AFS037265</strain>
    </source>
</reference>
<comment type="caution">
    <text evidence="1">The sequence shown here is derived from an EMBL/GenBank/DDBJ whole genome shotgun (WGS) entry which is preliminary data.</text>
</comment>
<name>A0ABD6SZD0_9BACI</name>
<protein>
    <submittedName>
        <fullName evidence="1">Integrase</fullName>
    </submittedName>
</protein>
<accession>A0ABD6SZD0</accession>
<evidence type="ECO:0000313" key="1">
    <source>
        <dbReference type="EMBL" id="PHE89279.1"/>
    </source>
</evidence>
<dbReference type="AlphaFoldDB" id="A0ABD6SZD0"/>
<dbReference type="Proteomes" id="UP000221918">
    <property type="component" value="Unassembled WGS sequence"/>
</dbReference>
<proteinExistence type="predicted"/>
<sequence>MKFELKTIHSETSLENIEKQKQNFANIIALWNLDYINEAEFKKENNEREDSYTYEGFSDEEILYYYLNRQTHFDQEKRIKDASRTLYARDLS</sequence>
<organism evidence="1 2">
    <name type="scientific">Bacillus pseudomycoides</name>
    <dbReference type="NCBI Taxonomy" id="64104"/>
    <lineage>
        <taxon>Bacteria</taxon>
        <taxon>Bacillati</taxon>
        <taxon>Bacillota</taxon>
        <taxon>Bacilli</taxon>
        <taxon>Bacillales</taxon>
        <taxon>Bacillaceae</taxon>
        <taxon>Bacillus</taxon>
        <taxon>Bacillus cereus group</taxon>
    </lineage>
</organism>
<dbReference type="EMBL" id="NUTL01000138">
    <property type="protein sequence ID" value="PHE89279.1"/>
    <property type="molecule type" value="Genomic_DNA"/>
</dbReference>
<gene>
    <name evidence="1" type="ORF">COF81_25505</name>
</gene>